<comment type="similarity">
    <text evidence="1">Belongs to the ABC transporter superfamily.</text>
</comment>
<proteinExistence type="inferred from homology"/>
<dbReference type="FunFam" id="3.40.50.300:FF:001320">
    <property type="entry name" value="Heme ABC transporter ATP-binding protein"/>
    <property type="match status" value="1"/>
</dbReference>
<evidence type="ECO:0000313" key="7">
    <source>
        <dbReference type="EMBL" id="SMH53100.1"/>
    </source>
</evidence>
<organism evidence="7 8">
    <name type="scientific">Mesorhizobium australicum</name>
    <dbReference type="NCBI Taxonomy" id="536018"/>
    <lineage>
        <taxon>Bacteria</taxon>
        <taxon>Pseudomonadati</taxon>
        <taxon>Pseudomonadota</taxon>
        <taxon>Alphaproteobacteria</taxon>
        <taxon>Hyphomicrobiales</taxon>
        <taxon>Phyllobacteriaceae</taxon>
        <taxon>Mesorhizobium</taxon>
    </lineage>
</organism>
<sequence>MSIISFHGVSCATPDGTTLFDTIDLSFGAERTGIVGRNGSGKSTLLRLATGELAPLAGTVTRAGTIRVLRQELAADPDETVAGAFGVAAALAQLRRVLAGEGSAEDVAEADWTLEERLAEALAAVGLAGMEPERPLASLSGGQRTRIALAALTFDSPDMILLDEPTNNLDADGRAMVGRLLAQWRGGAVVVSHDRSLLRQMDRIVELSGLGAKIYGGNWDLYAERKAEELANAEATLASAERQAKLAEQKIQLARERKARRDAAGQKARARGGQAPILLDAQKERAEQSGGRGGVLAARQRADATAALEEARANVEQARNLSFALPETGLPAGRAVLTFDQVSGGYDPQRPVVRDLSFSIVGPERVAVTGPNGSGKTTVLRLAAGELAPLSGAVVPHVPFAMLDQHVRLLNPDRTLVDNFRRINPQDNDNACRAALARFLFRADEALKTPAELSGGEKLRAGLACVLGGSAPPALLILDEPTNHLDLHSVAAIESALKRYDGALLVVSHDEDFFESLDIGRRIALA</sequence>
<dbReference type="CDD" id="cd03221">
    <property type="entry name" value="ABCF_EF-3"/>
    <property type="match status" value="1"/>
</dbReference>
<evidence type="ECO:0000256" key="1">
    <source>
        <dbReference type="ARBA" id="ARBA00005417"/>
    </source>
</evidence>
<dbReference type="SUPFAM" id="SSF52540">
    <property type="entry name" value="P-loop containing nucleoside triphosphate hydrolases"/>
    <property type="match status" value="2"/>
</dbReference>
<dbReference type="InterPro" id="IPR027417">
    <property type="entry name" value="P-loop_NTPase"/>
</dbReference>
<dbReference type="RefSeq" id="WP_085466429.1">
    <property type="nucleotide sequence ID" value="NZ_FXBL01000004.1"/>
</dbReference>
<keyword evidence="3" id="KW-0547">Nucleotide-binding</keyword>
<dbReference type="GO" id="GO:0016887">
    <property type="term" value="F:ATP hydrolysis activity"/>
    <property type="evidence" value="ECO:0007669"/>
    <property type="project" value="InterPro"/>
</dbReference>
<dbReference type="InterPro" id="IPR003439">
    <property type="entry name" value="ABC_transporter-like_ATP-bd"/>
</dbReference>
<feature type="coiled-coil region" evidence="5">
    <location>
        <begin position="223"/>
        <end position="257"/>
    </location>
</feature>
<keyword evidence="8" id="KW-1185">Reference proteome</keyword>
<protein>
    <submittedName>
        <fullName evidence="7">ATPase components of ABC transporters with duplicated ATPase domains</fullName>
    </submittedName>
</protein>
<evidence type="ECO:0000259" key="6">
    <source>
        <dbReference type="PROSITE" id="PS50893"/>
    </source>
</evidence>
<dbReference type="Gene3D" id="3.40.50.300">
    <property type="entry name" value="P-loop containing nucleotide triphosphate hydrolases"/>
    <property type="match status" value="2"/>
</dbReference>
<dbReference type="InterPro" id="IPR003593">
    <property type="entry name" value="AAA+_ATPase"/>
</dbReference>
<evidence type="ECO:0000256" key="5">
    <source>
        <dbReference type="SAM" id="Coils"/>
    </source>
</evidence>
<dbReference type="FunFam" id="3.40.50.300:FF:000597">
    <property type="entry name" value="ABC transporter ATP-binding protein"/>
    <property type="match status" value="1"/>
</dbReference>
<dbReference type="EMBL" id="FXBL01000004">
    <property type="protein sequence ID" value="SMH53100.1"/>
    <property type="molecule type" value="Genomic_DNA"/>
</dbReference>
<reference evidence="7 8" key="1">
    <citation type="submission" date="2017-04" db="EMBL/GenBank/DDBJ databases">
        <authorList>
            <person name="Afonso C.L."/>
            <person name="Miller P.J."/>
            <person name="Scott M.A."/>
            <person name="Spackman E."/>
            <person name="Goraichik I."/>
            <person name="Dimitrov K.M."/>
            <person name="Suarez D.L."/>
            <person name="Swayne D.E."/>
        </authorList>
    </citation>
    <scope>NUCLEOTIDE SEQUENCE [LARGE SCALE GENOMIC DNA]</scope>
    <source>
        <strain evidence="7 8">B5P</strain>
    </source>
</reference>
<dbReference type="PROSITE" id="PS00211">
    <property type="entry name" value="ABC_TRANSPORTER_1"/>
    <property type="match status" value="1"/>
</dbReference>
<accession>A0A1X7PNB8</accession>
<feature type="domain" description="ABC transporter" evidence="6">
    <location>
        <begin position="4"/>
        <end position="234"/>
    </location>
</feature>
<evidence type="ECO:0000256" key="2">
    <source>
        <dbReference type="ARBA" id="ARBA00022737"/>
    </source>
</evidence>
<dbReference type="PROSITE" id="PS50893">
    <property type="entry name" value="ABC_TRANSPORTER_2"/>
    <property type="match status" value="2"/>
</dbReference>
<gene>
    <name evidence="7" type="ORF">SAMN02982922_4771</name>
</gene>
<keyword evidence="5" id="KW-0175">Coiled coil</keyword>
<evidence type="ECO:0000313" key="8">
    <source>
        <dbReference type="Proteomes" id="UP000193083"/>
    </source>
</evidence>
<dbReference type="OrthoDB" id="9762369at2"/>
<feature type="domain" description="ABC transporter" evidence="6">
    <location>
        <begin position="337"/>
        <end position="526"/>
    </location>
</feature>
<dbReference type="PANTHER" id="PTHR19211">
    <property type="entry name" value="ATP-BINDING TRANSPORT PROTEIN-RELATED"/>
    <property type="match status" value="1"/>
</dbReference>
<dbReference type="Pfam" id="PF00005">
    <property type="entry name" value="ABC_tran"/>
    <property type="match status" value="2"/>
</dbReference>
<dbReference type="InterPro" id="IPR017871">
    <property type="entry name" value="ABC_transporter-like_CS"/>
</dbReference>
<dbReference type="Proteomes" id="UP000193083">
    <property type="component" value="Unassembled WGS sequence"/>
</dbReference>
<name>A0A1X7PNB8_9HYPH</name>
<keyword evidence="2" id="KW-0677">Repeat</keyword>
<dbReference type="InterPro" id="IPR050611">
    <property type="entry name" value="ABCF"/>
</dbReference>
<evidence type="ECO:0000256" key="4">
    <source>
        <dbReference type="ARBA" id="ARBA00022840"/>
    </source>
</evidence>
<evidence type="ECO:0000256" key="3">
    <source>
        <dbReference type="ARBA" id="ARBA00022741"/>
    </source>
</evidence>
<dbReference type="GO" id="GO:0005524">
    <property type="term" value="F:ATP binding"/>
    <property type="evidence" value="ECO:0007669"/>
    <property type="project" value="UniProtKB-KW"/>
</dbReference>
<dbReference type="PANTHER" id="PTHR19211:SF6">
    <property type="entry name" value="BLL7188 PROTEIN"/>
    <property type="match status" value="1"/>
</dbReference>
<keyword evidence="4" id="KW-0067">ATP-binding</keyword>
<dbReference type="AlphaFoldDB" id="A0A1X7PNB8"/>
<dbReference type="SMART" id="SM00382">
    <property type="entry name" value="AAA"/>
    <property type="match status" value="2"/>
</dbReference>